<dbReference type="AlphaFoldDB" id="A0A3T1CIA5"/>
<dbReference type="Gene3D" id="3.50.50.60">
    <property type="entry name" value="FAD/NAD(P)-binding domain"/>
    <property type="match status" value="2"/>
</dbReference>
<keyword evidence="2" id="KW-1185">Reference proteome</keyword>
<dbReference type="GO" id="GO:0004497">
    <property type="term" value="F:monooxygenase activity"/>
    <property type="evidence" value="ECO:0007669"/>
    <property type="project" value="InterPro"/>
</dbReference>
<dbReference type="Proteomes" id="UP000290057">
    <property type="component" value="Chromosome"/>
</dbReference>
<accession>A0A3T1CIA5</accession>
<proteinExistence type="predicted"/>
<dbReference type="InterPro" id="IPR036188">
    <property type="entry name" value="FAD/NAD-bd_sf"/>
</dbReference>
<reference evidence="1 2" key="1">
    <citation type="submission" date="2019-01" db="EMBL/GenBank/DDBJ databases">
        <title>Complete genome sequence of Erythrobacter flavus KJ5.</title>
        <authorList>
            <person name="Kanesaki Y."/>
            <person name="Brotosudarmo T."/>
            <person name="Moriuchi R."/>
            <person name="Awai K."/>
        </authorList>
    </citation>
    <scope>NUCLEOTIDE SEQUENCE [LARGE SCALE GENOMIC DNA]</scope>
    <source>
        <strain evidence="1 2">KJ5</strain>
    </source>
</reference>
<gene>
    <name evidence="1" type="ORF">EKJ_15580</name>
</gene>
<dbReference type="RefSeq" id="WP_130586475.1">
    <property type="nucleotide sequence ID" value="NZ_AP019389.1"/>
</dbReference>
<sequence>MTGECGTIVVVGGYEDIWPVAGLLASQLPPHLTVHVIEQSASASSLALLPVDDRYFGALGWGVAELAAAGARFTLGFALDGLREDGIPIVAAPSGDLPAIAGLALHQILRRVAAQAGALDRLAELYHGFSFCARAAESGKMALPADGPDTPLAMLGPLALLNRAALAEALDRGCAAPNLVRHTASVIALERGEGEVVGTVRLAGGERLETGLLVDLRPSDPASVRDDAVPMPLLETAQSRGIAFELRAGQPLPAYHVKPLGEGDLSRPFALAAPWQGNHLRLGPAAGLISGLFSADSRLLLAHALHLVQCLPATRDMIVEARRFNALHARTIERLGELVAAPLALNTRSEQEWQAVRASPVPEALRLRIDQFRNRGRLPEFDGEIVDRQFWIDLLMASGVVPRSHDRRADAFDPRQLDRALGTVRAQLDQALRAMPSQEEFAARLIRN</sequence>
<name>A0A3T1CIA5_9SPHN</name>
<evidence type="ECO:0000313" key="1">
    <source>
        <dbReference type="EMBL" id="BBI20711.1"/>
    </source>
</evidence>
<evidence type="ECO:0008006" key="3">
    <source>
        <dbReference type="Google" id="ProtNLM"/>
    </source>
</evidence>
<evidence type="ECO:0000313" key="2">
    <source>
        <dbReference type="Proteomes" id="UP000290057"/>
    </source>
</evidence>
<organism evidence="1 2">
    <name type="scientific">Qipengyuania flava</name>
    <dbReference type="NCBI Taxonomy" id="192812"/>
    <lineage>
        <taxon>Bacteria</taxon>
        <taxon>Pseudomonadati</taxon>
        <taxon>Pseudomonadota</taxon>
        <taxon>Alphaproteobacteria</taxon>
        <taxon>Sphingomonadales</taxon>
        <taxon>Erythrobacteraceae</taxon>
        <taxon>Qipengyuania</taxon>
    </lineage>
</organism>
<dbReference type="InterPro" id="IPR006905">
    <property type="entry name" value="Flavin_halogenase"/>
</dbReference>
<dbReference type="EMBL" id="AP019389">
    <property type="protein sequence ID" value="BBI20711.1"/>
    <property type="molecule type" value="Genomic_DNA"/>
</dbReference>
<dbReference type="Pfam" id="PF04820">
    <property type="entry name" value="Trp_halogenase"/>
    <property type="match status" value="1"/>
</dbReference>
<protein>
    <recommendedName>
        <fullName evidence="3">Tryptophan halogenase</fullName>
    </recommendedName>
</protein>